<evidence type="ECO:0000256" key="1">
    <source>
        <dbReference type="ARBA" id="ARBA00023125"/>
    </source>
</evidence>
<dbReference type="SMART" id="SM00857">
    <property type="entry name" value="Resolvase"/>
    <property type="match status" value="1"/>
</dbReference>
<dbReference type="SUPFAM" id="SSF53041">
    <property type="entry name" value="Resolvase-like"/>
    <property type="match status" value="1"/>
</dbReference>
<dbReference type="Proteomes" id="UP000005924">
    <property type="component" value="Chromosome"/>
</dbReference>
<reference evidence="5" key="2">
    <citation type="submission" date="2021-04" db="EMBL/GenBank/DDBJ databases">
        <title>A complete genome sequence for Pseudomonas syringae Cit7.</title>
        <authorList>
            <person name="Baltrus D.A."/>
        </authorList>
    </citation>
    <scope>NUCLEOTIDE SEQUENCE</scope>
    <source>
        <strain evidence="5">Cit 7</strain>
    </source>
</reference>
<dbReference type="InterPro" id="IPR036162">
    <property type="entry name" value="Resolvase-like_N_sf"/>
</dbReference>
<feature type="domain" description="Recombinase" evidence="4">
    <location>
        <begin position="181"/>
        <end position="277"/>
    </location>
</feature>
<dbReference type="InterPro" id="IPR038109">
    <property type="entry name" value="DNA_bind_recomb_sf"/>
</dbReference>
<dbReference type="GO" id="GO:0000150">
    <property type="term" value="F:DNA strand exchange activity"/>
    <property type="evidence" value="ECO:0007669"/>
    <property type="project" value="InterPro"/>
</dbReference>
<dbReference type="AlphaFoldDB" id="A0A8T8M2N3"/>
<dbReference type="EMBL" id="CP073636">
    <property type="protein sequence ID" value="QUP67959.1"/>
    <property type="molecule type" value="Genomic_DNA"/>
</dbReference>
<gene>
    <name evidence="5" type="ORF">PSYCIT7_010145</name>
</gene>
<accession>A0A8T8M2N3</accession>
<keyword evidence="2" id="KW-0233">DNA recombination</keyword>
<evidence type="ECO:0000259" key="4">
    <source>
        <dbReference type="PROSITE" id="PS51737"/>
    </source>
</evidence>
<dbReference type="PANTHER" id="PTHR30461:SF2">
    <property type="entry name" value="SERINE RECOMBINASE PINE-RELATED"/>
    <property type="match status" value="1"/>
</dbReference>
<dbReference type="GO" id="GO:0003677">
    <property type="term" value="F:DNA binding"/>
    <property type="evidence" value="ECO:0007669"/>
    <property type="project" value="UniProtKB-KW"/>
</dbReference>
<evidence type="ECO:0000256" key="2">
    <source>
        <dbReference type="ARBA" id="ARBA00023172"/>
    </source>
</evidence>
<sequence length="547" mass="60970">MPVAFSYVRYSSLRQAHGDSLRRQTAMVAEWLKHHPEYVLSADDAYQDLGRSGFSGAHLDNAFGRLRAAVSTGIIKPGDCILIEAIDRAGRLAPSIMLNLLTEIVNAGVSLISLDDGTSYSADPYKSNNLFLLVAKVQQAYQYSDALSRRVKSAYERKREAARSGEAAGRRAPIWIKTEYPNGKKAQPVVSLREDLAPLVAQAFQDYADGLGERRIHHRLRDQHPELAKLSTTSLKRWMRNPTAIGNWNDIPDVYPAVVSKELWYRVQKRLNQKSKPKSAASNHLLVGLVKCAKCRANFHVHITPDNAAMKCGKRHRLGDQGCSNKKSLPMAVLDFIRSQTTFKALQRASLSRNLTASEKRALEIEGELAELNRQAATAAEGAVKYGMTAFGPALDRITAQIGVLEDENLTLVTKAAPSTEGEMIDLQEELLDVDEMRLNALLQEAEYVMWCDDRTITVEEPSIEFSADRQVIAYLGKDRVKGVFRITWNGARIDLPDLLSAPQRAELEQHMVQEARYKSGELERTVMRFNSETGDMDHVSGPPPKS</sequence>
<proteinExistence type="predicted"/>
<dbReference type="PROSITE" id="PS51737">
    <property type="entry name" value="RECOMBINASE_DNA_BIND"/>
    <property type="match status" value="1"/>
</dbReference>
<evidence type="ECO:0000259" key="3">
    <source>
        <dbReference type="PROSITE" id="PS51736"/>
    </source>
</evidence>
<dbReference type="InterPro" id="IPR011109">
    <property type="entry name" value="DNA_bind_recombinase_dom"/>
</dbReference>
<dbReference type="PROSITE" id="PS51736">
    <property type="entry name" value="RECOMBINASES_3"/>
    <property type="match status" value="1"/>
</dbReference>
<organism evidence="5 6">
    <name type="scientific">Pseudomonas syringae Cit 7</name>
    <dbReference type="NCBI Taxonomy" id="629264"/>
    <lineage>
        <taxon>Bacteria</taxon>
        <taxon>Pseudomonadati</taxon>
        <taxon>Pseudomonadota</taxon>
        <taxon>Gammaproteobacteria</taxon>
        <taxon>Pseudomonadales</taxon>
        <taxon>Pseudomonadaceae</taxon>
        <taxon>Pseudomonas</taxon>
        <taxon>Pseudomonas syringae</taxon>
    </lineage>
</organism>
<dbReference type="CDD" id="cd00338">
    <property type="entry name" value="Ser_Recombinase"/>
    <property type="match status" value="1"/>
</dbReference>
<dbReference type="Gene3D" id="3.90.1750.20">
    <property type="entry name" value="Putative Large Serine Recombinase, Chain B, Domain 2"/>
    <property type="match status" value="1"/>
</dbReference>
<dbReference type="InterPro" id="IPR006119">
    <property type="entry name" value="Resolv_N"/>
</dbReference>
<keyword evidence="1" id="KW-0238">DNA-binding</keyword>
<dbReference type="Gene3D" id="3.40.50.1390">
    <property type="entry name" value="Resolvase, N-terminal catalytic domain"/>
    <property type="match status" value="1"/>
</dbReference>
<dbReference type="Pfam" id="PF07508">
    <property type="entry name" value="Recombinase"/>
    <property type="match status" value="1"/>
</dbReference>
<dbReference type="InterPro" id="IPR050639">
    <property type="entry name" value="SSR_resolvase"/>
</dbReference>
<dbReference type="PANTHER" id="PTHR30461">
    <property type="entry name" value="DNA-INVERTASE FROM LAMBDOID PROPHAGE"/>
    <property type="match status" value="1"/>
</dbReference>
<dbReference type="RefSeq" id="WP_080479612.1">
    <property type="nucleotide sequence ID" value="NZ_CP073636.1"/>
</dbReference>
<reference evidence="5" key="1">
    <citation type="journal article" date="2011" name="PLoS Pathog.">
        <title>Dynamic evolution of pathogenicity revealed by sequencing and comparative genomics of 19 Pseudomonas syringae isolates.</title>
        <authorList>
            <person name="Baltrus D.A."/>
            <person name="Nishimura M.T."/>
            <person name="Romanchuk A."/>
            <person name="Chang J.H."/>
            <person name="Mukhtar M.S."/>
            <person name="Cherkis K."/>
            <person name="Roach J."/>
            <person name="Grant S.R."/>
            <person name="Jones C.D."/>
            <person name="Dangl J.L."/>
        </authorList>
    </citation>
    <scope>NUCLEOTIDE SEQUENCE</scope>
    <source>
        <strain evidence="5">Cit 7</strain>
    </source>
</reference>
<evidence type="ECO:0000313" key="5">
    <source>
        <dbReference type="EMBL" id="QUP67959.1"/>
    </source>
</evidence>
<name>A0A8T8M2N3_PSESX</name>
<feature type="domain" description="Resolvase/invertase-type recombinase catalytic" evidence="3">
    <location>
        <begin position="3"/>
        <end position="162"/>
    </location>
</feature>
<protein>
    <submittedName>
        <fullName evidence="5">Recombinase family protein</fullName>
    </submittedName>
</protein>
<dbReference type="Pfam" id="PF00239">
    <property type="entry name" value="Resolvase"/>
    <property type="match status" value="1"/>
</dbReference>
<evidence type="ECO:0000313" key="6">
    <source>
        <dbReference type="Proteomes" id="UP000005924"/>
    </source>
</evidence>